<keyword evidence="3" id="KW-1185">Reference proteome</keyword>
<accession>A0AAP0Q8U4</accession>
<evidence type="ECO:0000313" key="2">
    <source>
        <dbReference type="EMBL" id="KAK9175053.1"/>
    </source>
</evidence>
<comment type="caution">
    <text evidence="2">The sequence shown here is derived from an EMBL/GenBank/DDBJ whole genome shotgun (WGS) entry which is preliminary data.</text>
</comment>
<proteinExistence type="predicted"/>
<sequence>MATGQSVVQPTIPLALEAIPEEEETPSIPDSFAESQAKDDEAASKPKSPATIHAIHGSIYDYLKEP</sequence>
<organism evidence="2 3">
    <name type="scientific">Citrus x changshan-huyou</name>
    <dbReference type="NCBI Taxonomy" id="2935761"/>
    <lineage>
        <taxon>Eukaryota</taxon>
        <taxon>Viridiplantae</taxon>
        <taxon>Streptophyta</taxon>
        <taxon>Embryophyta</taxon>
        <taxon>Tracheophyta</taxon>
        <taxon>Spermatophyta</taxon>
        <taxon>Magnoliopsida</taxon>
        <taxon>eudicotyledons</taxon>
        <taxon>Gunneridae</taxon>
        <taxon>Pentapetalae</taxon>
        <taxon>rosids</taxon>
        <taxon>malvids</taxon>
        <taxon>Sapindales</taxon>
        <taxon>Rutaceae</taxon>
        <taxon>Aurantioideae</taxon>
        <taxon>Citrus</taxon>
    </lineage>
</organism>
<dbReference type="Proteomes" id="UP001428341">
    <property type="component" value="Unassembled WGS sequence"/>
</dbReference>
<gene>
    <name evidence="2" type="ORF">WN944_027058</name>
</gene>
<dbReference type="EMBL" id="JBCGBO010000025">
    <property type="protein sequence ID" value="KAK9175053.1"/>
    <property type="molecule type" value="Genomic_DNA"/>
</dbReference>
<reference evidence="2 3" key="1">
    <citation type="submission" date="2024-05" db="EMBL/GenBank/DDBJ databases">
        <title>Haplotype-resolved chromosome-level genome assembly of Huyou (Citrus changshanensis).</title>
        <authorList>
            <person name="Miao C."/>
            <person name="Chen W."/>
            <person name="Wu Y."/>
            <person name="Wang L."/>
            <person name="Zhao S."/>
            <person name="Grierson D."/>
            <person name="Xu C."/>
            <person name="Chen K."/>
        </authorList>
    </citation>
    <scope>NUCLEOTIDE SEQUENCE [LARGE SCALE GENOMIC DNA]</scope>
    <source>
        <strain evidence="2">01-14</strain>
        <tissue evidence="2">Leaf</tissue>
    </source>
</reference>
<feature type="region of interest" description="Disordered" evidence="1">
    <location>
        <begin position="18"/>
        <end position="50"/>
    </location>
</feature>
<dbReference type="AlphaFoldDB" id="A0AAP0Q8U4"/>
<protein>
    <submittedName>
        <fullName evidence="2">Uncharacterized protein</fullName>
    </submittedName>
</protein>
<evidence type="ECO:0000256" key="1">
    <source>
        <dbReference type="SAM" id="MobiDB-lite"/>
    </source>
</evidence>
<evidence type="ECO:0000313" key="3">
    <source>
        <dbReference type="Proteomes" id="UP001428341"/>
    </source>
</evidence>
<name>A0AAP0Q8U4_9ROSI</name>